<organism evidence="1">
    <name type="scientific">Schizaphis graminum</name>
    <name type="common">Green bug aphid</name>
    <dbReference type="NCBI Taxonomy" id="13262"/>
    <lineage>
        <taxon>Eukaryota</taxon>
        <taxon>Metazoa</taxon>
        <taxon>Ecdysozoa</taxon>
        <taxon>Arthropoda</taxon>
        <taxon>Hexapoda</taxon>
        <taxon>Insecta</taxon>
        <taxon>Pterygota</taxon>
        <taxon>Neoptera</taxon>
        <taxon>Paraneoptera</taxon>
        <taxon>Hemiptera</taxon>
        <taxon>Sternorrhyncha</taxon>
        <taxon>Aphidomorpha</taxon>
        <taxon>Aphidoidea</taxon>
        <taxon>Aphididae</taxon>
        <taxon>Aphidini</taxon>
        <taxon>Schizaphis</taxon>
    </lineage>
</organism>
<name>A0A2S2PJY4_SCHGA</name>
<proteinExistence type="predicted"/>
<accession>A0A2S2PJY4</accession>
<gene>
    <name evidence="1" type="ORF">g.47236</name>
</gene>
<reference evidence="1" key="1">
    <citation type="submission" date="2018-04" db="EMBL/GenBank/DDBJ databases">
        <title>Transcriptome of Schizaphis graminum biotype I.</title>
        <authorList>
            <person name="Scully E.D."/>
            <person name="Geib S.M."/>
            <person name="Palmer N.A."/>
            <person name="Koch K."/>
            <person name="Bradshaw J."/>
            <person name="Heng-Moss T."/>
            <person name="Sarath G."/>
        </authorList>
    </citation>
    <scope>NUCLEOTIDE SEQUENCE</scope>
</reference>
<sequence>MFINLVVQRNSVVFHLELRSSDVYIIILYAVYAQPTPLTKTTTTTTERSRQRCGLVCERVTARVYKRQRRQVGDTTHLFYSACSVCADAAGPRPHIDHNNPRDARDEISIPPGPARCWIATLPPTQQSILRDYDTRHTSGHKKIKSITQKISTVWL</sequence>
<protein>
    <submittedName>
        <fullName evidence="1">Uncharacterized protein</fullName>
    </submittedName>
</protein>
<dbReference type="EMBL" id="GGMR01017085">
    <property type="protein sequence ID" value="MBY29704.1"/>
    <property type="molecule type" value="Transcribed_RNA"/>
</dbReference>
<dbReference type="AlphaFoldDB" id="A0A2S2PJY4"/>
<evidence type="ECO:0000313" key="1">
    <source>
        <dbReference type="EMBL" id="MBY29704.1"/>
    </source>
</evidence>